<comment type="subcellular location">
    <subcellularLocation>
        <location evidence="1">Nucleus</location>
    </subcellularLocation>
</comment>
<evidence type="ECO:0000256" key="1">
    <source>
        <dbReference type="ARBA" id="ARBA00004123"/>
    </source>
</evidence>
<dbReference type="GO" id="GO:0031490">
    <property type="term" value="F:chromatin DNA binding"/>
    <property type="evidence" value="ECO:0007669"/>
    <property type="project" value="TreeGrafter"/>
</dbReference>
<comment type="caution">
    <text evidence="4">The sequence shown here is derived from an EMBL/GenBank/DDBJ whole genome shotgun (WGS) entry which is preliminary data.</text>
</comment>
<dbReference type="AlphaFoldDB" id="A0AAE1A9K4"/>
<dbReference type="SUPFAM" id="SSF48452">
    <property type="entry name" value="TPR-like"/>
    <property type="match status" value="1"/>
</dbReference>
<dbReference type="PANTHER" id="PTHR14017:SF1">
    <property type="entry name" value="LD02225P"/>
    <property type="match status" value="1"/>
</dbReference>
<proteinExistence type="inferred from homology"/>
<dbReference type="EMBL" id="JAWDGP010002405">
    <property type="protein sequence ID" value="KAK3783505.1"/>
    <property type="molecule type" value="Genomic_DNA"/>
</dbReference>
<dbReference type="Proteomes" id="UP001283361">
    <property type="component" value="Unassembled WGS sequence"/>
</dbReference>
<evidence type="ECO:0000256" key="2">
    <source>
        <dbReference type="ARBA" id="ARBA00023242"/>
    </source>
</evidence>
<name>A0AAE1A9K4_9GAST</name>
<sequence>MSHDRVEERALFRILTCFLVPCVFHRAIQVFQQLLYADPGFKRASEVHLRLALMFKVLKQYDTSLKHFKLTLADSNPCISPQPESEYQGLVCSFLASSICSPSSPEASICLLPFTYCNAFST</sequence>
<dbReference type="GO" id="GO:0010468">
    <property type="term" value="P:regulation of gene expression"/>
    <property type="evidence" value="ECO:0007669"/>
    <property type="project" value="TreeGrafter"/>
</dbReference>
<dbReference type="GO" id="GO:0071558">
    <property type="term" value="F:histone H3K27me2/H3K27me3 demethylase activity"/>
    <property type="evidence" value="ECO:0007669"/>
    <property type="project" value="TreeGrafter"/>
</dbReference>
<evidence type="ECO:0000256" key="3">
    <source>
        <dbReference type="ARBA" id="ARBA00034483"/>
    </source>
</evidence>
<keyword evidence="2" id="KW-0539">Nucleus</keyword>
<dbReference type="GO" id="GO:0044666">
    <property type="term" value="C:MLL3/4 complex"/>
    <property type="evidence" value="ECO:0007669"/>
    <property type="project" value="TreeGrafter"/>
</dbReference>
<dbReference type="InterPro" id="IPR051630">
    <property type="entry name" value="Corepressor-Demethylase"/>
</dbReference>
<dbReference type="GO" id="GO:0000978">
    <property type="term" value="F:RNA polymerase II cis-regulatory region sequence-specific DNA binding"/>
    <property type="evidence" value="ECO:0007669"/>
    <property type="project" value="TreeGrafter"/>
</dbReference>
<dbReference type="PANTHER" id="PTHR14017">
    <property type="entry name" value="LYSINE-SPECIFIC DEMETHYLASE"/>
    <property type="match status" value="1"/>
</dbReference>
<protein>
    <submittedName>
        <fullName evidence="4">Uncharacterized protein</fullName>
    </submittedName>
</protein>
<evidence type="ECO:0000313" key="5">
    <source>
        <dbReference type="Proteomes" id="UP001283361"/>
    </source>
</evidence>
<reference evidence="4" key="1">
    <citation type="journal article" date="2023" name="G3 (Bethesda)">
        <title>A reference genome for the long-term kleptoplast-retaining sea slug Elysia crispata morphotype clarki.</title>
        <authorList>
            <person name="Eastman K.E."/>
            <person name="Pendleton A.L."/>
            <person name="Shaikh M.A."/>
            <person name="Suttiyut T."/>
            <person name="Ogas R."/>
            <person name="Tomko P."/>
            <person name="Gavelis G."/>
            <person name="Widhalm J.R."/>
            <person name="Wisecaver J.H."/>
        </authorList>
    </citation>
    <scope>NUCLEOTIDE SEQUENCE</scope>
    <source>
        <strain evidence="4">ECLA1</strain>
    </source>
</reference>
<accession>A0AAE1A9K4</accession>
<evidence type="ECO:0000313" key="4">
    <source>
        <dbReference type="EMBL" id="KAK3783505.1"/>
    </source>
</evidence>
<dbReference type="InterPro" id="IPR011990">
    <property type="entry name" value="TPR-like_helical_dom_sf"/>
</dbReference>
<keyword evidence="5" id="KW-1185">Reference proteome</keyword>
<gene>
    <name evidence="4" type="ORF">RRG08_008842</name>
</gene>
<organism evidence="4 5">
    <name type="scientific">Elysia crispata</name>
    <name type="common">lettuce slug</name>
    <dbReference type="NCBI Taxonomy" id="231223"/>
    <lineage>
        <taxon>Eukaryota</taxon>
        <taxon>Metazoa</taxon>
        <taxon>Spiralia</taxon>
        <taxon>Lophotrochozoa</taxon>
        <taxon>Mollusca</taxon>
        <taxon>Gastropoda</taxon>
        <taxon>Heterobranchia</taxon>
        <taxon>Euthyneura</taxon>
        <taxon>Panpulmonata</taxon>
        <taxon>Sacoglossa</taxon>
        <taxon>Placobranchoidea</taxon>
        <taxon>Plakobranchidae</taxon>
        <taxon>Elysia</taxon>
    </lineage>
</organism>
<comment type="similarity">
    <text evidence="3">Belongs to the UTX family.</text>
</comment>